<comment type="subunit">
    <text evidence="2">Heterodimer of SbcC and SbcD.</text>
</comment>
<protein>
    <recommendedName>
        <fullName evidence="3">Nuclease SbcCD subunit C</fullName>
    </recommendedName>
</protein>
<dbReference type="GO" id="GO:0016887">
    <property type="term" value="F:ATP hydrolysis activity"/>
    <property type="evidence" value="ECO:0007669"/>
    <property type="project" value="InterPro"/>
</dbReference>
<dbReference type="InterPro" id="IPR027417">
    <property type="entry name" value="P-loop_NTPase"/>
</dbReference>
<proteinExistence type="inferred from homology"/>
<dbReference type="GO" id="GO:0006302">
    <property type="term" value="P:double-strand break repair"/>
    <property type="evidence" value="ECO:0007669"/>
    <property type="project" value="InterPro"/>
</dbReference>
<dbReference type="RefSeq" id="WP_008909070.1">
    <property type="nucleotide sequence ID" value="NZ_CAKP01000094.1"/>
</dbReference>
<name>I7J5J7_9CLOT</name>
<feature type="coiled-coil region" evidence="4">
    <location>
        <begin position="166"/>
        <end position="227"/>
    </location>
</feature>
<reference evidence="6 7" key="1">
    <citation type="journal article" date="2011" name="J. Bacteriol.">
        <title>Draft genome sequence of Caloramator australicus strain RC3T, a thermoanaerobe from the Great Artesian Basin of Australia.</title>
        <authorList>
            <person name="Ogg C.D."/>
            <person name="Patel B.K.C."/>
        </authorList>
    </citation>
    <scope>NUCLEOTIDE SEQUENCE [LARGE SCALE GENOMIC DNA]</scope>
    <source>
        <strain evidence="6 7">RC3</strain>
    </source>
</reference>
<dbReference type="AlphaFoldDB" id="I7J5J7"/>
<comment type="caution">
    <text evidence="6">The sequence shown here is derived from an EMBL/GenBank/DDBJ whole genome shotgun (WGS) entry which is preliminary data.</text>
</comment>
<dbReference type="Proteomes" id="UP000007652">
    <property type="component" value="Unassembled WGS sequence"/>
</dbReference>
<evidence type="ECO:0000256" key="3">
    <source>
        <dbReference type="ARBA" id="ARBA00013368"/>
    </source>
</evidence>
<dbReference type="EMBL" id="CAKP01000094">
    <property type="protein sequence ID" value="CCJ33812.1"/>
    <property type="molecule type" value="Genomic_DNA"/>
</dbReference>
<dbReference type="PANTHER" id="PTHR32114">
    <property type="entry name" value="ABC TRANSPORTER ABCH.3"/>
    <property type="match status" value="1"/>
</dbReference>
<comment type="similarity">
    <text evidence="1">Belongs to the SMC family. SbcC subfamily.</text>
</comment>
<dbReference type="SUPFAM" id="SSF52540">
    <property type="entry name" value="P-loop containing nucleoside triphosphate hydrolases"/>
    <property type="match status" value="1"/>
</dbReference>
<dbReference type="InterPro" id="IPR038729">
    <property type="entry name" value="Rad50/SbcC_AAA"/>
</dbReference>
<evidence type="ECO:0000313" key="6">
    <source>
        <dbReference type="EMBL" id="CCJ33812.1"/>
    </source>
</evidence>
<keyword evidence="7" id="KW-1185">Reference proteome</keyword>
<keyword evidence="4" id="KW-0175">Coiled coil</keyword>
<evidence type="ECO:0000256" key="4">
    <source>
        <dbReference type="SAM" id="Coils"/>
    </source>
</evidence>
<evidence type="ECO:0000256" key="2">
    <source>
        <dbReference type="ARBA" id="ARBA00011322"/>
    </source>
</evidence>
<dbReference type="PANTHER" id="PTHR32114:SF2">
    <property type="entry name" value="ABC TRANSPORTER ABCH.3"/>
    <property type="match status" value="1"/>
</dbReference>
<dbReference type="Pfam" id="PF13476">
    <property type="entry name" value="AAA_23"/>
    <property type="match status" value="1"/>
</dbReference>
<sequence length="435" mass="50870">MRYIKKIEIENFQSHKHTIIDFVNGLNVITGPSDNGKTAIIRALKWVLYNEPKGSEFIRQGENRCKVSIVLDNDVIITREKYKNKNSYIIIRPTGEEIKFEGFGNDIPLEVLKEHGIRKIYIDPNSIESINIAEQLESPFLLSEPGTIKAKAIGKLIGVHYVDTAIKLVDKDLQKIENQRKETVERIDDLTKKLDEFSNLPMILEKLRVKQDKLSKVKINNERLKKLINLRESLNLIDSEINNIKALLQYFNSIQNAEYKILTLINAINRNSLLINDYNKIKTLEIEIEKLQNILNTIKNIHYVDETYRHLINNVSNFLTMKDINDRLNDVDQVNITINKILATLGKIDDAKEKYSRLEYNYSRLIYLYDKYYEYKKISNSIDIGTNYVKHFMDTDKAILKFSTFLEKLQISNKLNDLYNKYKNIEAEVQQEKNN</sequence>
<feature type="domain" description="Rad50/SbcC-type AAA" evidence="5">
    <location>
        <begin position="6"/>
        <end position="291"/>
    </location>
</feature>
<gene>
    <name evidence="6" type="ORF">CAAU_1728</name>
</gene>
<organism evidence="6 7">
    <name type="scientific">Caloramator australicus RC3</name>
    <dbReference type="NCBI Taxonomy" id="857293"/>
    <lineage>
        <taxon>Bacteria</taxon>
        <taxon>Bacillati</taxon>
        <taxon>Bacillota</taxon>
        <taxon>Clostridia</taxon>
        <taxon>Eubacteriales</taxon>
        <taxon>Clostridiaceae</taxon>
        <taxon>Caloramator</taxon>
    </lineage>
</organism>
<feature type="coiled-coil region" evidence="4">
    <location>
        <begin position="274"/>
        <end position="301"/>
    </location>
</feature>
<evidence type="ECO:0000259" key="5">
    <source>
        <dbReference type="Pfam" id="PF13476"/>
    </source>
</evidence>
<dbReference type="STRING" id="857293.CAAU_1728"/>
<dbReference type="Gene3D" id="3.40.50.300">
    <property type="entry name" value="P-loop containing nucleotide triphosphate hydrolases"/>
    <property type="match status" value="1"/>
</dbReference>
<evidence type="ECO:0000256" key="1">
    <source>
        <dbReference type="ARBA" id="ARBA00006930"/>
    </source>
</evidence>
<dbReference type="OrthoDB" id="267455at2"/>
<accession>I7J5J7</accession>
<feature type="coiled-coil region" evidence="4">
    <location>
        <begin position="408"/>
        <end position="435"/>
    </location>
</feature>
<dbReference type="eggNOG" id="COG1196">
    <property type="taxonomic scope" value="Bacteria"/>
</dbReference>
<evidence type="ECO:0000313" key="7">
    <source>
        <dbReference type="Proteomes" id="UP000007652"/>
    </source>
</evidence>